<dbReference type="GO" id="GO:0000974">
    <property type="term" value="C:Prp19 complex"/>
    <property type="evidence" value="ECO:0007669"/>
    <property type="project" value="UniProtKB-UniRule"/>
</dbReference>
<keyword evidence="10" id="KW-0808">Transferase</keyword>
<comment type="subcellular location">
    <subcellularLocation>
        <location evidence="10">Nucleus</location>
    </subcellularLocation>
</comment>
<dbReference type="GO" id="GO:0006281">
    <property type="term" value="P:DNA repair"/>
    <property type="evidence" value="ECO:0007669"/>
    <property type="project" value="UniProtKB-KW"/>
</dbReference>
<dbReference type="GO" id="GO:0000398">
    <property type="term" value="P:mRNA splicing, via spliceosome"/>
    <property type="evidence" value="ECO:0007669"/>
    <property type="project" value="InterPro"/>
</dbReference>
<feature type="region of interest" description="Disordered" evidence="12">
    <location>
        <begin position="500"/>
        <end position="530"/>
    </location>
</feature>
<dbReference type="GO" id="GO:0005737">
    <property type="term" value="C:cytoplasm"/>
    <property type="evidence" value="ECO:0007669"/>
    <property type="project" value="TreeGrafter"/>
</dbReference>
<feature type="compositionally biased region" description="Low complexity" evidence="12">
    <location>
        <begin position="501"/>
        <end position="530"/>
    </location>
</feature>
<dbReference type="Pfam" id="PF08606">
    <property type="entry name" value="Prp19"/>
    <property type="match status" value="1"/>
</dbReference>
<comment type="pathway">
    <text evidence="10">Protein modification; protein ubiquitination.</text>
</comment>
<dbReference type="GO" id="GO:0003755">
    <property type="term" value="F:peptidyl-prolyl cis-trans isomerase activity"/>
    <property type="evidence" value="ECO:0007669"/>
    <property type="project" value="UniProtKB-KW"/>
</dbReference>
<comment type="subunit">
    <text evidence="10">Homotetramer.</text>
</comment>
<evidence type="ECO:0000256" key="11">
    <source>
        <dbReference type="SAM" id="Coils"/>
    </source>
</evidence>
<comment type="function">
    <text evidence="10">Ubiquitin-protein ligase which is mainly involved pre-mRNA splicing and DNA repair. Required for pre-mRNA splicing as component of the spliceosome.</text>
</comment>
<evidence type="ECO:0000259" key="13">
    <source>
        <dbReference type="PROSITE" id="PS51698"/>
    </source>
</evidence>
<evidence type="ECO:0000256" key="12">
    <source>
        <dbReference type="SAM" id="MobiDB-lite"/>
    </source>
</evidence>
<organism evidence="14 15">
    <name type="scientific">Phyllachora maydis</name>
    <dbReference type="NCBI Taxonomy" id="1825666"/>
    <lineage>
        <taxon>Eukaryota</taxon>
        <taxon>Fungi</taxon>
        <taxon>Dikarya</taxon>
        <taxon>Ascomycota</taxon>
        <taxon>Pezizomycotina</taxon>
        <taxon>Sordariomycetes</taxon>
        <taxon>Sordariomycetidae</taxon>
        <taxon>Phyllachorales</taxon>
        <taxon>Phyllachoraceae</taxon>
        <taxon>Phyllachora</taxon>
    </lineage>
</organism>
<dbReference type="PROSITE" id="PS50082">
    <property type="entry name" value="WD_REPEATS_2"/>
    <property type="match status" value="1"/>
</dbReference>
<dbReference type="PROSITE" id="PS51698">
    <property type="entry name" value="U_BOX"/>
    <property type="match status" value="1"/>
</dbReference>
<dbReference type="SMART" id="SM00504">
    <property type="entry name" value="Ubox"/>
    <property type="match status" value="1"/>
</dbReference>
<keyword evidence="8 10" id="KW-0234">DNA repair</keyword>
<dbReference type="InterPro" id="IPR003613">
    <property type="entry name" value="Ubox_domain"/>
</dbReference>
<dbReference type="Gene3D" id="3.30.40.10">
    <property type="entry name" value="Zinc/RING finger domain, C3HC4 (zinc finger)"/>
    <property type="match status" value="1"/>
</dbReference>
<dbReference type="SMART" id="SM00320">
    <property type="entry name" value="WD40"/>
    <property type="match status" value="5"/>
</dbReference>
<keyword evidence="3 10" id="KW-0507">mRNA processing</keyword>
<evidence type="ECO:0000256" key="10">
    <source>
        <dbReference type="RuleBase" id="RU367101"/>
    </source>
</evidence>
<comment type="similarity">
    <text evidence="1 10">Belongs to the WD repeat PRP19 family.</text>
</comment>
<evidence type="ECO:0000256" key="2">
    <source>
        <dbReference type="ARBA" id="ARBA00022574"/>
    </source>
</evidence>
<name>A0AAD9MAJ6_9PEZI</name>
<evidence type="ECO:0000256" key="8">
    <source>
        <dbReference type="ARBA" id="ARBA00023204"/>
    </source>
</evidence>
<evidence type="ECO:0000313" key="15">
    <source>
        <dbReference type="Proteomes" id="UP001217918"/>
    </source>
</evidence>
<protein>
    <recommendedName>
        <fullName evidence="10">Pre-mRNA-processing factor 19</fullName>
        <ecNumber evidence="10">2.3.2.27</ecNumber>
    </recommendedName>
</protein>
<feature type="region of interest" description="Disordered" evidence="12">
    <location>
        <begin position="667"/>
        <end position="709"/>
    </location>
</feature>
<evidence type="ECO:0000256" key="3">
    <source>
        <dbReference type="ARBA" id="ARBA00022664"/>
    </source>
</evidence>
<evidence type="ECO:0000256" key="9">
    <source>
        <dbReference type="PROSITE-ProRule" id="PRU00221"/>
    </source>
</evidence>
<dbReference type="InterPro" id="IPR015943">
    <property type="entry name" value="WD40/YVTN_repeat-like_dom_sf"/>
</dbReference>
<dbReference type="Proteomes" id="UP001217918">
    <property type="component" value="Unassembled WGS sequence"/>
</dbReference>
<dbReference type="Gene3D" id="2.130.10.10">
    <property type="entry name" value="YVTN repeat-like/Quinoprotein amine dehydrogenase"/>
    <property type="match status" value="1"/>
</dbReference>
<keyword evidence="10" id="KW-0539">Nucleus</keyword>
<dbReference type="SUPFAM" id="SSF50978">
    <property type="entry name" value="WD40 repeat-like"/>
    <property type="match status" value="1"/>
</dbReference>
<dbReference type="AlphaFoldDB" id="A0AAD9MAJ6"/>
<feature type="coiled-coil region" evidence="11">
    <location>
        <begin position="113"/>
        <end position="140"/>
    </location>
</feature>
<dbReference type="EMBL" id="JAQQPM010000002">
    <property type="protein sequence ID" value="KAK2068025.1"/>
    <property type="molecule type" value="Genomic_DNA"/>
</dbReference>
<feature type="coiled-coil region" evidence="11">
    <location>
        <begin position="583"/>
        <end position="617"/>
    </location>
</feature>
<feature type="region of interest" description="Disordered" evidence="12">
    <location>
        <begin position="623"/>
        <end position="647"/>
    </location>
</feature>
<dbReference type="GO" id="GO:0070534">
    <property type="term" value="P:protein K63-linked ubiquitination"/>
    <property type="evidence" value="ECO:0007669"/>
    <property type="project" value="UniProtKB-UniRule"/>
</dbReference>
<gene>
    <name evidence="14" type="ORF">P8C59_002698</name>
</gene>
<evidence type="ECO:0000256" key="4">
    <source>
        <dbReference type="ARBA" id="ARBA00022728"/>
    </source>
</evidence>
<dbReference type="PANTHER" id="PTHR43995:SF1">
    <property type="entry name" value="PRE-MRNA-PROCESSING FACTOR 19"/>
    <property type="match status" value="1"/>
</dbReference>
<comment type="catalytic activity">
    <reaction evidence="10">
        <text>S-ubiquitinyl-[E2 ubiquitin-conjugating enzyme]-L-cysteine + [acceptor protein]-L-lysine = [E2 ubiquitin-conjugating enzyme]-L-cysteine + N(6)-ubiquitinyl-[acceptor protein]-L-lysine.</text>
        <dbReference type="EC" id="2.3.2.27"/>
    </reaction>
</comment>
<dbReference type="Pfam" id="PF00400">
    <property type="entry name" value="WD40"/>
    <property type="match status" value="2"/>
</dbReference>
<dbReference type="InterPro" id="IPR038959">
    <property type="entry name" value="Prp19"/>
</dbReference>
<keyword evidence="6" id="KW-0413">Isomerase</keyword>
<dbReference type="InterPro" id="IPR013083">
    <property type="entry name" value="Znf_RING/FYVE/PHD"/>
</dbReference>
<evidence type="ECO:0000256" key="7">
    <source>
        <dbReference type="ARBA" id="ARBA00023187"/>
    </source>
</evidence>
<keyword evidence="5 10" id="KW-0227">DNA damage</keyword>
<feature type="repeat" description="WD" evidence="9">
    <location>
        <begin position="288"/>
        <end position="329"/>
    </location>
</feature>
<keyword evidence="2 9" id="KW-0853">WD repeat</keyword>
<evidence type="ECO:0000256" key="6">
    <source>
        <dbReference type="ARBA" id="ARBA00023110"/>
    </source>
</evidence>
<keyword evidence="15" id="KW-1185">Reference proteome</keyword>
<comment type="caution">
    <text evidence="14">The sequence shown here is derived from an EMBL/GenBank/DDBJ whole genome shotgun (WGS) entry which is preliminary data.</text>
</comment>
<dbReference type="GO" id="GO:0061630">
    <property type="term" value="F:ubiquitin protein ligase activity"/>
    <property type="evidence" value="ECO:0007669"/>
    <property type="project" value="UniProtKB-UniRule"/>
</dbReference>
<proteinExistence type="inferred from homology"/>
<evidence type="ECO:0000256" key="1">
    <source>
        <dbReference type="ARBA" id="ARBA00006388"/>
    </source>
</evidence>
<evidence type="ECO:0000313" key="14">
    <source>
        <dbReference type="EMBL" id="KAK2068025.1"/>
    </source>
</evidence>
<keyword evidence="4 10" id="KW-0747">Spliceosome</keyword>
<evidence type="ECO:0000256" key="5">
    <source>
        <dbReference type="ARBA" id="ARBA00022763"/>
    </source>
</evidence>
<dbReference type="GO" id="GO:0071006">
    <property type="term" value="C:U2-type catalytic step 1 spliceosome"/>
    <property type="evidence" value="ECO:0007669"/>
    <property type="project" value="TreeGrafter"/>
</dbReference>
<keyword evidence="10" id="KW-0833">Ubl conjugation pathway</keyword>
<dbReference type="PANTHER" id="PTHR43995">
    <property type="entry name" value="PRE-MRNA-PROCESSING FACTOR 19"/>
    <property type="match status" value="1"/>
</dbReference>
<keyword evidence="6" id="KW-0697">Rotamase</keyword>
<dbReference type="EC" id="2.3.2.27" evidence="10"/>
<accession>A0AAD9MAJ6</accession>
<dbReference type="InterPro" id="IPR013915">
    <property type="entry name" value="Prp19_cc"/>
</dbReference>
<dbReference type="InterPro" id="IPR036322">
    <property type="entry name" value="WD40_repeat_dom_sf"/>
</dbReference>
<dbReference type="InterPro" id="IPR001680">
    <property type="entry name" value="WD40_rpt"/>
</dbReference>
<keyword evidence="11" id="KW-0175">Coiled coil</keyword>
<sequence>MLCGLSGEVPEEPVVSKRTGIVYEKRLLIAYLAAHANHGPPPEPADDELDPETDLLPLRTARTVRPRPPQLTSLPALLQAFQAEWDALVLEAFETRAQLGRAREELATALYQHDAAVRVIARLTRERDEARDALGRLTVTPARGVGEGEGQGEAMQLDGEVLATRWAEHVDEVHQRLTKSRKKRPIPEGWATPDNIAALEIVTQAPVPVSGISCLGLDEDNAAGKDHAVVGGLDGKAAVYSIADDKVEAELDVGAPVTATLHVGGRAIFATAKGSVKIFEAGKEAAAFADHAGAVTGLAVHPGGALVASVGADKGVVLYDLGSKARVARFYTDESLTTTAFHPDGHLLAAGTTAGTIKIFETNTGSEAATFALGAPAVALAFSENGFWFAAAARGAAAVALFDLRKAGEAARVRDLETGGAVDALAWDWTGQFLATAGVAGVTVQQYTKSGKAWSEPLRTGAGGKAVGGLVSVLGAKDMDYFDEEDYDLDGDLLDVAPTESGSGSLGSLSSPPAASLSRHSSSPLPSDSSSLELGLGDFAGLNSLGSHPAVDDFDFDTFLEDAESHSDWDVDDSDWDVENALAEVDEEDEDRLTDEINEIRAQLRETSQQLRRFDEMDVIDLTGDTEGEDNTRPTSNNANLGNPRRRAAIRRTPSLARSHGNLIDLTDDAEDIPRGNRLASGPVIDLGSDDELQEVPPPPGARARARNQPHAPPLLVPAIASAHRGVGELMPNLLQNLHARFGNLMGLRVATAATSYAHAHHHHAGAPEPALAQLNPLGNNFPDLNYGANGYNHAAAAAGRPAFVPPPPAREGFSRDTGEDNIFVCPACEAELKYDPDEESAGVKNARNRRDREEHHFWAVKECGHVFCNMCFANRRHAGGGFRADGRKKVLCAVPDCTADVSAKAAWRRVVTRNGMNTDFFTPAKQAYACRPPVLSGILSITSAWDR</sequence>
<feature type="domain" description="U-box" evidence="13">
    <location>
        <begin position="1"/>
        <end position="75"/>
    </location>
</feature>
<reference evidence="14" key="1">
    <citation type="journal article" date="2023" name="Mol. Plant Microbe Interact.">
        <title>Elucidating the Obligate Nature and Biological Capacity of an Invasive Fungal Corn Pathogen.</title>
        <authorList>
            <person name="MacCready J.S."/>
            <person name="Roggenkamp E.M."/>
            <person name="Gdanetz K."/>
            <person name="Chilvers M.I."/>
        </authorList>
    </citation>
    <scope>NUCLEOTIDE SEQUENCE</scope>
    <source>
        <strain evidence="14">PM02</strain>
    </source>
</reference>
<keyword evidence="7 10" id="KW-0508">mRNA splicing</keyword>